<dbReference type="GO" id="GO:0008476">
    <property type="term" value="F:protein-tyrosine sulfotransferase activity"/>
    <property type="evidence" value="ECO:0007669"/>
    <property type="project" value="InterPro"/>
</dbReference>
<dbReference type="AlphaFoldDB" id="A0A0K8QNJ6"/>
<dbReference type="InterPro" id="IPR026634">
    <property type="entry name" value="TPST-like"/>
</dbReference>
<feature type="repeat" description="TPR" evidence="2">
    <location>
        <begin position="180"/>
        <end position="213"/>
    </location>
</feature>
<dbReference type="PROSITE" id="PS50005">
    <property type="entry name" value="TPR"/>
    <property type="match status" value="1"/>
</dbReference>
<dbReference type="Pfam" id="PF14559">
    <property type="entry name" value="TPR_19"/>
    <property type="match status" value="1"/>
</dbReference>
<evidence type="ECO:0000313" key="3">
    <source>
        <dbReference type="EMBL" id="GAP66453.1"/>
    </source>
</evidence>
<keyword evidence="2" id="KW-0802">TPR repeat</keyword>
<evidence type="ECO:0000256" key="1">
    <source>
        <dbReference type="ARBA" id="ARBA00022679"/>
    </source>
</evidence>
<dbReference type="SUPFAM" id="SSF52540">
    <property type="entry name" value="P-loop containing nucleoside triphosphate hydrolases"/>
    <property type="match status" value="1"/>
</dbReference>
<dbReference type="InterPro" id="IPR019734">
    <property type="entry name" value="TPR_rpt"/>
</dbReference>
<proteinExistence type="predicted"/>
<sequence>MRMNTAAPLVPEALLADFHAQAPRDAAGAFRALTERLESARAPAQAWQRVVSGLLGGGFAVAAGTLAERGLAFHAQDAGLRYLLGNALRQQGERVAAERELRAALAAQPQHGDAALSLAYLLREQGRLNGAAAAVQLRWKHAPRTREEAIGAATFLKECQHHAEALEVCTEALKHLRDVPALHALTGELALALGRFEQARVQLRRAVELDPAQAPSWLRLAATHKFKTRDDADLALLERAAAQGLASADARISVGFALGKAYDDLGDIPAAVRVLREANAAVAARTGWSASLWQGFVERQIRAAPLAPVAVPDIVPVFVVGLPRTGTTLVATLLGRHPQVRNRGELNWLAALAAHVEGQRHSPASMAQAAALFAAQLRQDDVSARYYLDKNPLNFRHLGLAAALFPNARVIHCRRNRRDTALSIWSQHFAHADNGYAYRFEDIAAFAQGHDRLMAHWRATLPLPIYDLAYEKLVARPDETVADLLRFLSLEAPASPPVEAKPAAIVTASVWQARQQVYSSSVGRWRAWAEHLPELLQAFPNERAG</sequence>
<accession>A0A0K8QNJ6</accession>
<dbReference type="Pfam" id="PF13469">
    <property type="entry name" value="Sulfotransfer_3"/>
    <property type="match status" value="1"/>
</dbReference>
<dbReference type="SUPFAM" id="SSF48452">
    <property type="entry name" value="TPR-like"/>
    <property type="match status" value="1"/>
</dbReference>
<dbReference type="STRING" id="1475481.GCA_000953855_01794"/>
<organism evidence="3">
    <name type="scientific">Mizugakiibacter sediminis</name>
    <dbReference type="NCBI Taxonomy" id="1475481"/>
    <lineage>
        <taxon>Bacteria</taxon>
        <taxon>Pseudomonadati</taxon>
        <taxon>Pseudomonadota</taxon>
        <taxon>Gammaproteobacteria</taxon>
        <taxon>Lysobacterales</taxon>
        <taxon>Rhodanobacteraceae</taxon>
        <taxon>Mizugakiibacter</taxon>
    </lineage>
</organism>
<dbReference type="EMBL" id="DF970207">
    <property type="protein sequence ID" value="GAP66453.1"/>
    <property type="molecule type" value="Genomic_DNA"/>
</dbReference>
<keyword evidence="1" id="KW-0808">Transferase</keyword>
<dbReference type="PANTHER" id="PTHR12788:SF10">
    <property type="entry name" value="PROTEIN-TYROSINE SULFOTRANSFERASE"/>
    <property type="match status" value="1"/>
</dbReference>
<dbReference type="Gene3D" id="3.40.50.300">
    <property type="entry name" value="P-loop containing nucleotide triphosphate hydrolases"/>
    <property type="match status" value="1"/>
</dbReference>
<dbReference type="Gene3D" id="1.25.40.10">
    <property type="entry name" value="Tetratricopeptide repeat domain"/>
    <property type="match status" value="2"/>
</dbReference>
<dbReference type="InterPro" id="IPR011990">
    <property type="entry name" value="TPR-like_helical_dom_sf"/>
</dbReference>
<dbReference type="OrthoDB" id="9766687at2"/>
<reference evidence="3" key="1">
    <citation type="submission" date="2015-08" db="EMBL/GenBank/DDBJ databases">
        <title>Complete DNA Sequence of Pseudomonas syringae pv. actinidiae, the Causal Agent of Kiwifruit Canker Disease.</title>
        <authorList>
            <person name="Rikkerink E.H.A."/>
            <person name="Fineran P.C."/>
        </authorList>
    </citation>
    <scope>NUCLEOTIDE SEQUENCE</scope>
    <source>
        <strain evidence="3">SkMP5</strain>
    </source>
</reference>
<name>A0A0K8QNJ6_9GAMM</name>
<dbReference type="InterPro" id="IPR027417">
    <property type="entry name" value="P-loop_NTPase"/>
</dbReference>
<evidence type="ECO:0000313" key="4">
    <source>
        <dbReference type="Proteomes" id="UP000253740"/>
    </source>
</evidence>
<evidence type="ECO:0000256" key="2">
    <source>
        <dbReference type="PROSITE-ProRule" id="PRU00339"/>
    </source>
</evidence>
<gene>
    <name evidence="3" type="ORF">MBSD_n1761</name>
</gene>
<protein>
    <submittedName>
        <fullName evidence="3">TPR repeat protein</fullName>
    </submittedName>
</protein>
<keyword evidence="4" id="KW-1185">Reference proteome</keyword>
<dbReference type="PANTHER" id="PTHR12788">
    <property type="entry name" value="PROTEIN-TYROSINE SULFOTRANSFERASE 2"/>
    <property type="match status" value="1"/>
</dbReference>
<dbReference type="Proteomes" id="UP000253740">
    <property type="component" value="Unassembled WGS sequence"/>
</dbReference>
<dbReference type="SMART" id="SM00028">
    <property type="entry name" value="TPR"/>
    <property type="match status" value="2"/>
</dbReference>